<dbReference type="EMBL" id="JASPKY010000343">
    <property type="protein sequence ID" value="KAK9707762.1"/>
    <property type="molecule type" value="Genomic_DNA"/>
</dbReference>
<keyword evidence="2" id="KW-1185">Reference proteome</keyword>
<protein>
    <recommendedName>
        <fullName evidence="3">DNA-directed DNA polymerase</fullName>
    </recommendedName>
</protein>
<dbReference type="AlphaFoldDB" id="A0AAW1JTE3"/>
<accession>A0AAW1JTE3</accession>
<sequence length="215" mass="24331">MYLDCNNLYGYALSQELPIGDFIEEDCEYFTKDIILSLSDHGDRGYTFVVDLEIPNELHKKIKDYPLLPEHYSPSIDELSNYQKDLIIKKIGSVIRIYFRCTMVKLKPNAKMVIFKNVFVDAPGAACENEAWIAIMQTAIVVNTKLPIFDRFFYINNCEITDGPKSDILLIKEIKGNVCYQLRFPSSISKGDFLEATGNPYLPVPCSSPASSTSS</sequence>
<dbReference type="Proteomes" id="UP001458880">
    <property type="component" value="Unassembled WGS sequence"/>
</dbReference>
<comment type="caution">
    <text evidence="1">The sequence shown here is derived from an EMBL/GenBank/DDBJ whole genome shotgun (WGS) entry which is preliminary data.</text>
</comment>
<evidence type="ECO:0000313" key="1">
    <source>
        <dbReference type="EMBL" id="KAK9707762.1"/>
    </source>
</evidence>
<proteinExistence type="predicted"/>
<organism evidence="1 2">
    <name type="scientific">Popillia japonica</name>
    <name type="common">Japanese beetle</name>
    <dbReference type="NCBI Taxonomy" id="7064"/>
    <lineage>
        <taxon>Eukaryota</taxon>
        <taxon>Metazoa</taxon>
        <taxon>Ecdysozoa</taxon>
        <taxon>Arthropoda</taxon>
        <taxon>Hexapoda</taxon>
        <taxon>Insecta</taxon>
        <taxon>Pterygota</taxon>
        <taxon>Neoptera</taxon>
        <taxon>Endopterygota</taxon>
        <taxon>Coleoptera</taxon>
        <taxon>Polyphaga</taxon>
        <taxon>Scarabaeiformia</taxon>
        <taxon>Scarabaeidae</taxon>
        <taxon>Rutelinae</taxon>
        <taxon>Popillia</taxon>
    </lineage>
</organism>
<gene>
    <name evidence="1" type="ORF">QE152_g27640</name>
</gene>
<reference evidence="1 2" key="1">
    <citation type="journal article" date="2024" name="BMC Genomics">
        <title>De novo assembly and annotation of Popillia japonica's genome with initial clues to its potential as an invasive pest.</title>
        <authorList>
            <person name="Cucini C."/>
            <person name="Boschi S."/>
            <person name="Funari R."/>
            <person name="Cardaioli E."/>
            <person name="Iannotti N."/>
            <person name="Marturano G."/>
            <person name="Paoli F."/>
            <person name="Bruttini M."/>
            <person name="Carapelli A."/>
            <person name="Frati F."/>
            <person name="Nardi F."/>
        </authorList>
    </citation>
    <scope>NUCLEOTIDE SEQUENCE [LARGE SCALE GENOMIC DNA]</scope>
    <source>
        <strain evidence="1">DMR45628</strain>
    </source>
</reference>
<evidence type="ECO:0008006" key="3">
    <source>
        <dbReference type="Google" id="ProtNLM"/>
    </source>
</evidence>
<evidence type="ECO:0000313" key="2">
    <source>
        <dbReference type="Proteomes" id="UP001458880"/>
    </source>
</evidence>
<name>A0AAW1JTE3_POPJA</name>